<dbReference type="EMBL" id="BQKI01000071">
    <property type="protein sequence ID" value="GJN14421.1"/>
    <property type="molecule type" value="Genomic_DNA"/>
</dbReference>
<keyword evidence="2" id="KW-1185">Reference proteome</keyword>
<gene>
    <name evidence="1" type="primary">gb01244</name>
    <name evidence="1" type="ORF">PR202_gb01244</name>
</gene>
<name>A0AAV5DW63_ELECO</name>
<dbReference type="Proteomes" id="UP001054889">
    <property type="component" value="Unassembled WGS sequence"/>
</dbReference>
<dbReference type="AlphaFoldDB" id="A0AAV5DW63"/>
<evidence type="ECO:0000313" key="2">
    <source>
        <dbReference type="Proteomes" id="UP001054889"/>
    </source>
</evidence>
<organism evidence="1 2">
    <name type="scientific">Eleusine coracana subsp. coracana</name>
    <dbReference type="NCBI Taxonomy" id="191504"/>
    <lineage>
        <taxon>Eukaryota</taxon>
        <taxon>Viridiplantae</taxon>
        <taxon>Streptophyta</taxon>
        <taxon>Embryophyta</taxon>
        <taxon>Tracheophyta</taxon>
        <taxon>Spermatophyta</taxon>
        <taxon>Magnoliopsida</taxon>
        <taxon>Liliopsida</taxon>
        <taxon>Poales</taxon>
        <taxon>Poaceae</taxon>
        <taxon>PACMAD clade</taxon>
        <taxon>Chloridoideae</taxon>
        <taxon>Cynodonteae</taxon>
        <taxon>Eleusininae</taxon>
        <taxon>Eleusine</taxon>
    </lineage>
</organism>
<sequence length="128" mass="14457">MWDVGGDSSIFLASVIEHANFSLYEPEFELVTIVVEKTKAASEENFMLFTCNITDYEENVFFFPPNSLTHEHPDRLRPCLPGCAAPTAPACPRAATGHAAPTPAAPAFRPDRLRPRRFQLHRLRSRRF</sequence>
<accession>A0AAV5DW63</accession>
<evidence type="ECO:0000313" key="1">
    <source>
        <dbReference type="EMBL" id="GJN14421.1"/>
    </source>
</evidence>
<comment type="caution">
    <text evidence="1">The sequence shown here is derived from an EMBL/GenBank/DDBJ whole genome shotgun (WGS) entry which is preliminary data.</text>
</comment>
<reference evidence="1" key="2">
    <citation type="submission" date="2021-12" db="EMBL/GenBank/DDBJ databases">
        <title>Resequencing data analysis of finger millet.</title>
        <authorList>
            <person name="Hatakeyama M."/>
            <person name="Aluri S."/>
            <person name="Balachadran M.T."/>
            <person name="Sivarajan S.R."/>
            <person name="Poveda L."/>
            <person name="Shimizu-Inatsugi R."/>
            <person name="Schlapbach R."/>
            <person name="Sreeman S.M."/>
            <person name="Shimizu K.K."/>
        </authorList>
    </citation>
    <scope>NUCLEOTIDE SEQUENCE</scope>
</reference>
<protein>
    <submittedName>
        <fullName evidence="1">Uncharacterized protein</fullName>
    </submittedName>
</protein>
<proteinExistence type="predicted"/>
<reference evidence="1" key="1">
    <citation type="journal article" date="2018" name="DNA Res.">
        <title>Multiple hybrid de novo genome assembly of finger millet, an orphan allotetraploid crop.</title>
        <authorList>
            <person name="Hatakeyama M."/>
            <person name="Aluri S."/>
            <person name="Balachadran M.T."/>
            <person name="Sivarajan S.R."/>
            <person name="Patrignani A."/>
            <person name="Gruter S."/>
            <person name="Poveda L."/>
            <person name="Shimizu-Inatsugi R."/>
            <person name="Baeten J."/>
            <person name="Francoijs K.J."/>
            <person name="Nataraja K.N."/>
            <person name="Reddy Y.A.N."/>
            <person name="Phadnis S."/>
            <person name="Ravikumar R.L."/>
            <person name="Schlapbach R."/>
            <person name="Sreeman S.M."/>
            <person name="Shimizu K.K."/>
        </authorList>
    </citation>
    <scope>NUCLEOTIDE SEQUENCE</scope>
</reference>